<accession>A0A6B0YVE0</accession>
<dbReference type="SUPFAM" id="SSF51197">
    <property type="entry name" value="Clavaminate synthase-like"/>
    <property type="match status" value="1"/>
</dbReference>
<comment type="caution">
    <text evidence="1">The sequence shown here is derived from an EMBL/GenBank/DDBJ whole genome shotgun (WGS) entry which is preliminary data.</text>
</comment>
<gene>
    <name evidence="1" type="ORF">F4Y42_16440</name>
</gene>
<keyword evidence="1" id="KW-0223">Dioxygenase</keyword>
<dbReference type="GO" id="GO:0016706">
    <property type="term" value="F:2-oxoglutarate-dependent dioxygenase activity"/>
    <property type="evidence" value="ECO:0007669"/>
    <property type="project" value="UniProtKB-ARBA"/>
</dbReference>
<proteinExistence type="predicted"/>
<protein>
    <submittedName>
        <fullName evidence="1">Phytanoyl-CoA dioxygenase family protein</fullName>
    </submittedName>
</protein>
<dbReference type="EMBL" id="VXRG01000132">
    <property type="protein sequence ID" value="MXY95030.1"/>
    <property type="molecule type" value="Genomic_DNA"/>
</dbReference>
<keyword evidence="1" id="KW-0560">Oxidoreductase</keyword>
<dbReference type="InterPro" id="IPR008775">
    <property type="entry name" value="Phytyl_CoA_dOase-like"/>
</dbReference>
<dbReference type="Pfam" id="PF05721">
    <property type="entry name" value="PhyH"/>
    <property type="match status" value="1"/>
</dbReference>
<evidence type="ECO:0000313" key="1">
    <source>
        <dbReference type="EMBL" id="MXY95030.1"/>
    </source>
</evidence>
<organism evidence="1">
    <name type="scientific">Caldilineaceae bacterium SB0664_bin_27</name>
    <dbReference type="NCBI Taxonomy" id="2605260"/>
    <lineage>
        <taxon>Bacteria</taxon>
        <taxon>Bacillati</taxon>
        <taxon>Chloroflexota</taxon>
        <taxon>Caldilineae</taxon>
        <taxon>Caldilineales</taxon>
        <taxon>Caldilineaceae</taxon>
    </lineage>
</organism>
<reference evidence="1" key="1">
    <citation type="submission" date="2019-09" db="EMBL/GenBank/DDBJ databases">
        <title>Characterisation of the sponge microbiome using genome-centric metagenomics.</title>
        <authorList>
            <person name="Engelberts J.P."/>
            <person name="Robbins S.J."/>
            <person name="De Goeij J.M."/>
            <person name="Aranda M."/>
            <person name="Bell S.C."/>
            <person name="Webster N.S."/>
        </authorList>
    </citation>
    <scope>NUCLEOTIDE SEQUENCE</scope>
    <source>
        <strain evidence="1">SB0664_bin_27</strain>
    </source>
</reference>
<sequence length="260" mass="29659">MLSNDQLHHFAEHGWVLEENVLSQEQIEAYKAALERQSHYVRPLAHDDDDEILHIDCMVNGDPIFREWLMIPQVLEANRQLMGAEIKYETCHAMIKRPHPDRGTQHDPLRDPDKMGWHRGLRPKWGTFPHDTDPDLINCVFLNNITYLTDVSPGDGGTMILDGSHRLEGTYETLKDRCPIVEATAPAGSILHFTETLLHAGVPILSENVRYTMFYGFTPNWFVNWPGTEVPDYVLKTVRDDELRGILGANSGYSGQYPVI</sequence>
<dbReference type="AlphaFoldDB" id="A0A6B0YVE0"/>
<name>A0A6B0YVE0_9CHLR</name>
<dbReference type="Gene3D" id="2.60.120.620">
    <property type="entry name" value="q2cbj1_9rhob like domain"/>
    <property type="match status" value="1"/>
</dbReference>